<name>D3VAC8_XENNA</name>
<proteinExistence type="predicted"/>
<gene>
    <name evidence="1" type="ordered locus">XNC1_3661</name>
</gene>
<reference evidence="1 2" key="1">
    <citation type="journal article" date="2011" name="PLoS ONE">
        <title>The entomopathogenic bacterial endosymbionts xenorhabdus and photorhabdus: convergent lifestyles from divergent genomes.</title>
        <authorList>
            <person name="Chaston J.M."/>
            <person name="Suen G."/>
            <person name="Tucker S.L."/>
            <person name="Andersen A.W."/>
            <person name="Bhasin A."/>
            <person name="Bode E."/>
            <person name="Bode H.B."/>
            <person name="Brachmann A.O."/>
            <person name="Cowles C.E."/>
            <person name="Cowles K.N."/>
            <person name="Darby C."/>
            <person name="de Leon L."/>
            <person name="Drace K."/>
            <person name="Du Z."/>
            <person name="Givaudan A."/>
            <person name="Herbert Tran E.E."/>
            <person name="Jewell K.A."/>
            <person name="Knack J.J."/>
            <person name="Krasomil-Osterfeld K.C."/>
            <person name="Kukor R."/>
            <person name="Lanois A."/>
            <person name="Latreille P."/>
            <person name="Leimgruber N.K."/>
            <person name="Lipke C.M."/>
            <person name="Liu R."/>
            <person name="Lu X."/>
            <person name="Martens E.C."/>
            <person name="Marri P.R."/>
            <person name="Medigue C."/>
            <person name="Menard M.L."/>
            <person name="Miller N.M."/>
            <person name="Morales-Soto N."/>
            <person name="Norton S."/>
            <person name="Ogier J.C."/>
            <person name="Orchard S.S."/>
            <person name="Park D."/>
            <person name="Park Y."/>
            <person name="Qurollo B.A."/>
            <person name="Sugar D.R."/>
            <person name="Richards G.R."/>
            <person name="Rouy Z."/>
            <person name="Slominski B."/>
            <person name="Slominski K."/>
            <person name="Snyder H."/>
            <person name="Tjaden B.C."/>
            <person name="van der Hoeven R."/>
            <person name="Welch R.D."/>
            <person name="Wheeler C."/>
            <person name="Xiang B."/>
            <person name="Barbazuk B."/>
            <person name="Gaudriault S."/>
            <person name="Goodner B."/>
            <person name="Slater S.C."/>
            <person name="Forst S."/>
            <person name="Goldman B.S."/>
            <person name="Goodrich-Blair H."/>
        </authorList>
    </citation>
    <scope>NUCLEOTIDE SEQUENCE [LARGE SCALE GENOMIC DNA]</scope>
    <source>
        <strain evidence="2">ATCC 19061 / DSM 3370 / CCUG 14189 / LMG 1036 / NCIMB 9965 / AN6</strain>
    </source>
</reference>
<dbReference type="HOGENOM" id="CLU_3159512_0_0_6"/>
<dbReference type="AlphaFoldDB" id="D3VAC8"/>
<evidence type="ECO:0000313" key="2">
    <source>
        <dbReference type="Proteomes" id="UP000008075"/>
    </source>
</evidence>
<dbReference type="Proteomes" id="UP000008075">
    <property type="component" value="Chromosome"/>
</dbReference>
<keyword evidence="2" id="KW-1185">Reference proteome</keyword>
<organism evidence="1 2">
    <name type="scientific">Xenorhabdus nematophila (strain ATCC 19061 / DSM 3370 / CCUG 14189 / LMG 1036 / NCIMB 9965 / AN6)</name>
    <dbReference type="NCBI Taxonomy" id="406817"/>
    <lineage>
        <taxon>Bacteria</taxon>
        <taxon>Pseudomonadati</taxon>
        <taxon>Pseudomonadota</taxon>
        <taxon>Gammaproteobacteria</taxon>
        <taxon>Enterobacterales</taxon>
        <taxon>Morganellaceae</taxon>
        <taxon>Xenorhabdus</taxon>
    </lineage>
</organism>
<dbReference type="KEGG" id="xne:XNC1_3661"/>
<evidence type="ECO:0000313" key="1">
    <source>
        <dbReference type="EMBL" id="CBJ91692.1"/>
    </source>
</evidence>
<protein>
    <submittedName>
        <fullName evidence="1">Uncharacterized protein</fullName>
    </submittedName>
</protein>
<sequence>MLTQIEFPLVEDYITFNKIRQRMHFRHTNSDKTTVYYTKFIKMGIATQ</sequence>
<dbReference type="EMBL" id="FN667742">
    <property type="protein sequence ID" value="CBJ91692.1"/>
    <property type="molecule type" value="Genomic_DNA"/>
</dbReference>
<accession>D3VAC8</accession>